<dbReference type="PANTHER" id="PTHR34071:SF2">
    <property type="entry name" value="FLAVIN-NUCLEOTIDE-BINDING PROTEIN"/>
    <property type="match status" value="1"/>
</dbReference>
<dbReference type="Gene3D" id="2.30.110.10">
    <property type="entry name" value="Electron Transport, Fmn-binding Protein, Chain A"/>
    <property type="match status" value="1"/>
</dbReference>
<dbReference type="Pfam" id="PF12900">
    <property type="entry name" value="Pyridox_ox_2"/>
    <property type="match status" value="1"/>
</dbReference>
<evidence type="ECO:0008006" key="3">
    <source>
        <dbReference type="Google" id="ProtNLM"/>
    </source>
</evidence>
<reference evidence="2" key="1">
    <citation type="submission" date="2017-02" db="EMBL/GenBank/DDBJ databases">
        <authorList>
            <person name="Varghese N."/>
            <person name="Submissions S."/>
        </authorList>
    </citation>
    <scope>NUCLEOTIDE SEQUENCE [LARGE SCALE GENOMIC DNA]</scope>
    <source>
        <strain evidence="2">ATCC 35199</strain>
    </source>
</reference>
<keyword evidence="2" id="KW-1185">Reference proteome</keyword>
<gene>
    <name evidence="1" type="ORF">SAMN02745120_2376</name>
</gene>
<dbReference type="RefSeq" id="WP_013362610.1">
    <property type="nucleotide sequence ID" value="NZ_DAMBHZ010000021.1"/>
</dbReference>
<dbReference type="Proteomes" id="UP000243406">
    <property type="component" value="Unassembled WGS sequence"/>
</dbReference>
<evidence type="ECO:0000313" key="1">
    <source>
        <dbReference type="EMBL" id="SKB63291.1"/>
    </source>
</evidence>
<protein>
    <recommendedName>
        <fullName evidence="3">Nitroimidazol reductase NimA, pyridoxamine 5'-phosphate oxidase superfamily</fullName>
    </recommendedName>
</protein>
<organism evidence="1 2">
    <name type="scientific">Acetoanaerobium noterae</name>
    <dbReference type="NCBI Taxonomy" id="745369"/>
    <lineage>
        <taxon>Bacteria</taxon>
        <taxon>Bacillati</taxon>
        <taxon>Bacillota</taxon>
        <taxon>Clostridia</taxon>
        <taxon>Peptostreptococcales</taxon>
        <taxon>Filifactoraceae</taxon>
        <taxon>Acetoanaerobium</taxon>
    </lineage>
</organism>
<name>A0A1T5CVD5_9FIRM</name>
<sequence length="154" mass="17408">MQREMRRSDRQLAIEEAKEILTKAEYGSLATIGEDGYPYVVPVSYAFEDSSIYIHGATEGHKLDNINFSSKVSFCVVGDTNVLPSKFSTEYESVIVFGRASIIEQEEKLHALECLIKKYSPDFMDSGMKYIANDKHKTTVVKIDIEKITGKARR</sequence>
<dbReference type="SUPFAM" id="SSF50475">
    <property type="entry name" value="FMN-binding split barrel"/>
    <property type="match status" value="1"/>
</dbReference>
<proteinExistence type="predicted"/>
<dbReference type="InterPro" id="IPR024747">
    <property type="entry name" value="Pyridox_Oxase-rel"/>
</dbReference>
<dbReference type="EMBL" id="FUYN01000006">
    <property type="protein sequence ID" value="SKB63291.1"/>
    <property type="molecule type" value="Genomic_DNA"/>
</dbReference>
<dbReference type="PANTHER" id="PTHR34071">
    <property type="entry name" value="5-NITROIMIDAZOLE ANTIBIOTICS RESISTANCE PROTEIN, NIMA-FAMILY-RELATED PROTEIN-RELATED"/>
    <property type="match status" value="1"/>
</dbReference>
<accession>A0A1T5CVD5</accession>
<evidence type="ECO:0000313" key="2">
    <source>
        <dbReference type="Proteomes" id="UP000243406"/>
    </source>
</evidence>
<dbReference type="InterPro" id="IPR012349">
    <property type="entry name" value="Split_barrel_FMN-bd"/>
</dbReference>
<dbReference type="OrthoDB" id="9794935at2"/>
<dbReference type="AlphaFoldDB" id="A0A1T5CVD5"/>